<protein>
    <submittedName>
        <fullName evidence="1">Uncharacterized protein</fullName>
    </submittedName>
</protein>
<comment type="caution">
    <text evidence="1">The sequence shown here is derived from an EMBL/GenBank/DDBJ whole genome shotgun (WGS) entry which is preliminary data.</text>
</comment>
<proteinExistence type="predicted"/>
<dbReference type="AlphaFoldDB" id="A0A0F3N4X1"/>
<dbReference type="PATRIC" id="fig|1359164.3.peg.1799"/>
<dbReference type="EMBL" id="LANR01000001">
    <property type="protein sequence ID" value="KJV62786.1"/>
    <property type="molecule type" value="Genomic_DNA"/>
</dbReference>
<organism evidence="1 2">
    <name type="scientific">Rickettsia amblyommatis str. Ac/Pa</name>
    <dbReference type="NCBI Taxonomy" id="1359164"/>
    <lineage>
        <taxon>Bacteria</taxon>
        <taxon>Pseudomonadati</taxon>
        <taxon>Pseudomonadota</taxon>
        <taxon>Alphaproteobacteria</taxon>
        <taxon>Rickettsiales</taxon>
        <taxon>Rickettsiaceae</taxon>
        <taxon>Rickettsieae</taxon>
        <taxon>Rickettsia</taxon>
        <taxon>spotted fever group</taxon>
    </lineage>
</organism>
<evidence type="ECO:0000313" key="1">
    <source>
        <dbReference type="EMBL" id="KJV62786.1"/>
    </source>
</evidence>
<keyword evidence="2" id="KW-1185">Reference proteome</keyword>
<gene>
    <name evidence="1" type="ORF">APHACPA_1825</name>
</gene>
<reference evidence="1 2" key="1">
    <citation type="submission" date="2015-01" db="EMBL/GenBank/DDBJ databases">
        <title>Genome Sequencing of Rickettsiales.</title>
        <authorList>
            <person name="Daugherty S.C."/>
            <person name="Su Q."/>
            <person name="Abolude K."/>
            <person name="Beier-Sexton M."/>
            <person name="Carlyon J.A."/>
            <person name="Carter R."/>
            <person name="Day N.P."/>
            <person name="Dumler S.J."/>
            <person name="Dyachenko V."/>
            <person name="Godinez A."/>
            <person name="Kurtti T.J."/>
            <person name="Lichay M."/>
            <person name="Mullins K.E."/>
            <person name="Ott S."/>
            <person name="Pappas-Brown V."/>
            <person name="Paris D.H."/>
            <person name="Patel P."/>
            <person name="Richards A.L."/>
            <person name="Sadzewicz L."/>
            <person name="Sears K."/>
            <person name="Seidman D."/>
            <person name="Sengamalay N."/>
            <person name="Stenos J."/>
            <person name="Tallon L.J."/>
            <person name="Vincent G."/>
            <person name="Fraser C.M."/>
            <person name="Munderloh U."/>
            <person name="Dunning-Hotopp J.C."/>
        </authorList>
    </citation>
    <scope>NUCLEOTIDE SEQUENCE [LARGE SCALE GENOMIC DNA]</scope>
    <source>
        <strain evidence="1 2">Ac/Pa</strain>
    </source>
</reference>
<accession>A0A0F3N4X1</accession>
<dbReference type="Proteomes" id="UP000033556">
    <property type="component" value="Unassembled WGS sequence"/>
</dbReference>
<evidence type="ECO:0000313" key="2">
    <source>
        <dbReference type="Proteomes" id="UP000033556"/>
    </source>
</evidence>
<name>A0A0F3N4X1_RICAM</name>
<sequence>MIHSIKKQKVNDSTWFNINNDHVNKIPKQNKKKHIDI</sequence>